<sequence>MKVGARRRARSYALQVLYALDLNPLEEPTRALLEYAGRFDLRIDEEAGDFARSLIEQVYPHLERIDERIQTASRNWRIERMSRVDRNVLRLAVGELSQPDGAAARVVINEAVELAKRFGTTESPAFVNGILDRVDQHKRDDANPNGGQPS</sequence>
<comment type="function">
    <text evidence="6">Involved in transcription antitermination. Required for transcription of ribosomal RNA (rRNA) genes. Binds specifically to the boxA antiterminator sequence of the ribosomal RNA (rrn) operons.</text>
</comment>
<dbReference type="HAMAP" id="MF_00073">
    <property type="entry name" value="NusB"/>
    <property type="match status" value="1"/>
</dbReference>
<keyword evidence="4 6" id="KW-0805">Transcription regulation</keyword>
<protein>
    <recommendedName>
        <fullName evidence="6">Transcription antitermination protein NusB</fullName>
    </recommendedName>
    <alternativeName>
        <fullName evidence="6">Antitermination factor NusB</fullName>
    </alternativeName>
</protein>
<comment type="similarity">
    <text evidence="1 6">Belongs to the NusB family.</text>
</comment>
<dbReference type="RefSeq" id="WP_012828582.1">
    <property type="nucleotide sequence ID" value="NC_013440.1"/>
</dbReference>
<evidence type="ECO:0000256" key="3">
    <source>
        <dbReference type="ARBA" id="ARBA00022884"/>
    </source>
</evidence>
<dbReference type="PANTHER" id="PTHR11078">
    <property type="entry name" value="N UTILIZATION SUBSTANCE PROTEIN B-RELATED"/>
    <property type="match status" value="1"/>
</dbReference>
<dbReference type="GO" id="GO:0006353">
    <property type="term" value="P:DNA-templated transcription termination"/>
    <property type="evidence" value="ECO:0007669"/>
    <property type="project" value="UniProtKB-UniRule"/>
</dbReference>
<dbReference type="InterPro" id="IPR035926">
    <property type="entry name" value="NusB-like_sf"/>
</dbReference>
<dbReference type="InterPro" id="IPR006027">
    <property type="entry name" value="NusB_RsmB_TIM44"/>
</dbReference>
<feature type="domain" description="NusB/RsmB/TIM44" evidence="7">
    <location>
        <begin position="7"/>
        <end position="135"/>
    </location>
</feature>
<name>D0LW51_HALO1</name>
<evidence type="ECO:0000256" key="2">
    <source>
        <dbReference type="ARBA" id="ARBA00022814"/>
    </source>
</evidence>
<dbReference type="PANTHER" id="PTHR11078:SF3">
    <property type="entry name" value="ANTITERMINATION NUSB DOMAIN-CONTAINING PROTEIN"/>
    <property type="match status" value="1"/>
</dbReference>
<dbReference type="SUPFAM" id="SSF48013">
    <property type="entry name" value="NusB-like"/>
    <property type="match status" value="1"/>
</dbReference>
<dbReference type="eggNOG" id="COG0781">
    <property type="taxonomic scope" value="Bacteria"/>
</dbReference>
<dbReference type="OrthoDB" id="9797817at2"/>
<dbReference type="STRING" id="502025.Hoch_3481"/>
<dbReference type="EMBL" id="CP001804">
    <property type="protein sequence ID" value="ACY15983.1"/>
    <property type="molecule type" value="Genomic_DNA"/>
</dbReference>
<accession>D0LW51</accession>
<reference evidence="8 9" key="1">
    <citation type="journal article" date="2010" name="Stand. Genomic Sci.">
        <title>Complete genome sequence of Haliangium ochraceum type strain (SMP-2).</title>
        <authorList>
            <consortium name="US DOE Joint Genome Institute (JGI-PGF)"/>
            <person name="Ivanova N."/>
            <person name="Daum C."/>
            <person name="Lang E."/>
            <person name="Abt B."/>
            <person name="Kopitz M."/>
            <person name="Saunders E."/>
            <person name="Lapidus A."/>
            <person name="Lucas S."/>
            <person name="Glavina Del Rio T."/>
            <person name="Nolan M."/>
            <person name="Tice H."/>
            <person name="Copeland A."/>
            <person name="Cheng J.F."/>
            <person name="Chen F."/>
            <person name="Bruce D."/>
            <person name="Goodwin L."/>
            <person name="Pitluck S."/>
            <person name="Mavromatis K."/>
            <person name="Pati A."/>
            <person name="Mikhailova N."/>
            <person name="Chen A."/>
            <person name="Palaniappan K."/>
            <person name="Land M."/>
            <person name="Hauser L."/>
            <person name="Chang Y.J."/>
            <person name="Jeffries C.D."/>
            <person name="Detter J.C."/>
            <person name="Brettin T."/>
            <person name="Rohde M."/>
            <person name="Goker M."/>
            <person name="Bristow J."/>
            <person name="Markowitz V."/>
            <person name="Eisen J.A."/>
            <person name="Hugenholtz P."/>
            <person name="Kyrpides N.C."/>
            <person name="Klenk H.P."/>
        </authorList>
    </citation>
    <scope>NUCLEOTIDE SEQUENCE [LARGE SCALE GENOMIC DNA]</scope>
    <source>
        <strain evidence="9">DSM 14365 / CIP 107738 / JCM 11303 / AJ 13395 / SMP-2</strain>
    </source>
</reference>
<keyword evidence="2 6" id="KW-0889">Transcription antitermination</keyword>
<evidence type="ECO:0000313" key="9">
    <source>
        <dbReference type="Proteomes" id="UP000001880"/>
    </source>
</evidence>
<evidence type="ECO:0000256" key="5">
    <source>
        <dbReference type="ARBA" id="ARBA00023163"/>
    </source>
</evidence>
<evidence type="ECO:0000256" key="1">
    <source>
        <dbReference type="ARBA" id="ARBA00005952"/>
    </source>
</evidence>
<keyword evidence="9" id="KW-1185">Reference proteome</keyword>
<dbReference type="GO" id="GO:0031564">
    <property type="term" value="P:transcription antitermination"/>
    <property type="evidence" value="ECO:0007669"/>
    <property type="project" value="UniProtKB-KW"/>
</dbReference>
<dbReference type="Pfam" id="PF01029">
    <property type="entry name" value="NusB"/>
    <property type="match status" value="1"/>
</dbReference>
<dbReference type="AlphaFoldDB" id="D0LW51"/>
<evidence type="ECO:0000256" key="6">
    <source>
        <dbReference type="HAMAP-Rule" id="MF_00073"/>
    </source>
</evidence>
<organism evidence="8 9">
    <name type="scientific">Haliangium ochraceum (strain DSM 14365 / JCM 11303 / SMP-2)</name>
    <dbReference type="NCBI Taxonomy" id="502025"/>
    <lineage>
        <taxon>Bacteria</taxon>
        <taxon>Pseudomonadati</taxon>
        <taxon>Myxococcota</taxon>
        <taxon>Polyangia</taxon>
        <taxon>Haliangiales</taxon>
        <taxon>Kofleriaceae</taxon>
        <taxon>Haliangium</taxon>
    </lineage>
</organism>
<dbReference type="HOGENOM" id="CLU_087843_3_3_7"/>
<proteinExistence type="inferred from homology"/>
<gene>
    <name evidence="6" type="primary">nusB</name>
    <name evidence="8" type="ordered locus">Hoch_3481</name>
</gene>
<dbReference type="Proteomes" id="UP000001880">
    <property type="component" value="Chromosome"/>
</dbReference>
<evidence type="ECO:0000256" key="4">
    <source>
        <dbReference type="ARBA" id="ARBA00023015"/>
    </source>
</evidence>
<evidence type="ECO:0000313" key="8">
    <source>
        <dbReference type="EMBL" id="ACY15983.1"/>
    </source>
</evidence>
<dbReference type="GO" id="GO:0003723">
    <property type="term" value="F:RNA binding"/>
    <property type="evidence" value="ECO:0007669"/>
    <property type="project" value="UniProtKB-UniRule"/>
</dbReference>
<evidence type="ECO:0000259" key="7">
    <source>
        <dbReference type="Pfam" id="PF01029"/>
    </source>
</evidence>
<dbReference type="InterPro" id="IPR011605">
    <property type="entry name" value="NusB_fam"/>
</dbReference>
<keyword evidence="3 6" id="KW-0694">RNA-binding</keyword>
<dbReference type="GO" id="GO:0005829">
    <property type="term" value="C:cytosol"/>
    <property type="evidence" value="ECO:0007669"/>
    <property type="project" value="TreeGrafter"/>
</dbReference>
<dbReference type="NCBIfam" id="TIGR01951">
    <property type="entry name" value="nusB"/>
    <property type="match status" value="1"/>
</dbReference>
<dbReference type="Gene3D" id="1.10.940.10">
    <property type="entry name" value="NusB-like"/>
    <property type="match status" value="1"/>
</dbReference>
<dbReference type="KEGG" id="hoh:Hoch_3481"/>
<keyword evidence="5 6" id="KW-0804">Transcription</keyword>